<sequence length="82" mass="8717">MNVTDEQRLARIEADIAVIKAMLAERCVIRGQRLDALDVRVSALEDAEQQRKGGKLVLTALMAAAGVAGGLAAKLLPFMGAR</sequence>
<keyword evidence="1" id="KW-0812">Transmembrane</keyword>
<evidence type="ECO:0000313" key="3">
    <source>
        <dbReference type="Proteomes" id="UP000002194"/>
    </source>
</evidence>
<dbReference type="AlphaFoldDB" id="Q72BB0"/>
<dbReference type="STRING" id="882.DVU_1726"/>
<keyword evidence="3" id="KW-1185">Reference proteome</keyword>
<keyword evidence="1" id="KW-1133">Transmembrane helix</keyword>
<dbReference type="KEGG" id="dvu:DVU_1726"/>
<organism evidence="2 3">
    <name type="scientific">Nitratidesulfovibrio vulgaris (strain ATCC 29579 / DSM 644 / CCUG 34227 / NCIMB 8303 / VKM B-1760 / Hildenborough)</name>
    <name type="common">Desulfovibrio vulgaris</name>
    <dbReference type="NCBI Taxonomy" id="882"/>
    <lineage>
        <taxon>Bacteria</taxon>
        <taxon>Pseudomonadati</taxon>
        <taxon>Thermodesulfobacteriota</taxon>
        <taxon>Desulfovibrionia</taxon>
        <taxon>Desulfovibrionales</taxon>
        <taxon>Desulfovibrionaceae</taxon>
        <taxon>Nitratidesulfovibrio</taxon>
    </lineage>
</organism>
<evidence type="ECO:0000256" key="1">
    <source>
        <dbReference type="SAM" id="Phobius"/>
    </source>
</evidence>
<dbReference type="EnsemblBacteria" id="AAS96203">
    <property type="protein sequence ID" value="AAS96203"/>
    <property type="gene ID" value="DVU_1726"/>
</dbReference>
<evidence type="ECO:0000313" key="2">
    <source>
        <dbReference type="EMBL" id="AAS96203.1"/>
    </source>
</evidence>
<dbReference type="HOGENOM" id="CLU_2552806_0_0_7"/>
<name>Q72BB0_NITV2</name>
<dbReference type="EMBL" id="AE017285">
    <property type="protein sequence ID" value="AAS96203.1"/>
    <property type="molecule type" value="Genomic_DNA"/>
</dbReference>
<dbReference type="PATRIC" id="fig|882.5.peg.1591"/>
<keyword evidence="1" id="KW-0472">Membrane</keyword>
<feature type="transmembrane region" description="Helical" evidence="1">
    <location>
        <begin position="56"/>
        <end position="76"/>
    </location>
</feature>
<dbReference type="Proteomes" id="UP000002194">
    <property type="component" value="Chromosome"/>
</dbReference>
<protein>
    <submittedName>
        <fullName evidence="2">Uncharacterized protein</fullName>
    </submittedName>
</protein>
<accession>Q72BB0</accession>
<dbReference type="RefSeq" id="WP_010939014.1">
    <property type="nucleotide sequence ID" value="NC_002937.3"/>
</dbReference>
<reference evidence="2 3" key="1">
    <citation type="journal article" date="2004" name="Nat. Biotechnol.">
        <title>The genome sequence of the anaerobic, sulfate-reducing bacterium Desulfovibrio vulgaris Hildenborough.</title>
        <authorList>
            <person name="Heidelberg J.F."/>
            <person name="Seshadri R."/>
            <person name="Haveman S.A."/>
            <person name="Hemme C.L."/>
            <person name="Paulsen I.T."/>
            <person name="Kolonay J.F."/>
            <person name="Eisen J.A."/>
            <person name="Ward N."/>
            <person name="Methe B."/>
            <person name="Brinkac L.M."/>
            <person name="Daugherty S.C."/>
            <person name="Deboy R.T."/>
            <person name="Dodson R.J."/>
            <person name="Durkin A.S."/>
            <person name="Madupu R."/>
            <person name="Nelson W.C."/>
            <person name="Sullivan S.A."/>
            <person name="Fouts D."/>
            <person name="Haft D.H."/>
            <person name="Selengut J."/>
            <person name="Peterson J.D."/>
            <person name="Davidsen T.M."/>
            <person name="Zafar N."/>
            <person name="Zhou L."/>
            <person name="Radune D."/>
            <person name="Dimitrov G."/>
            <person name="Hance M."/>
            <person name="Tran K."/>
            <person name="Khouri H."/>
            <person name="Gill J."/>
            <person name="Utterback T.R."/>
            <person name="Feldblyum T.V."/>
            <person name="Wall J.D."/>
            <person name="Voordouw G."/>
            <person name="Fraser C.M."/>
        </authorList>
    </citation>
    <scope>NUCLEOTIDE SEQUENCE [LARGE SCALE GENOMIC DNA]</scope>
    <source>
        <strain evidence="3">ATCC 29579 / DSM 644 / NCIMB 8303 / VKM B-1760 / Hildenborough</strain>
    </source>
</reference>
<dbReference type="PaxDb" id="882-DVU_1726"/>
<proteinExistence type="predicted"/>
<gene>
    <name evidence="2" type="ordered locus">DVU_1726</name>
</gene>